<dbReference type="Pfam" id="PF02518">
    <property type="entry name" value="HATPase_c"/>
    <property type="match status" value="1"/>
</dbReference>
<keyword evidence="8 14" id="KW-0067">ATP-binding</keyword>
<feature type="domain" description="Histidine kinase" evidence="12">
    <location>
        <begin position="233"/>
        <end position="477"/>
    </location>
</feature>
<dbReference type="RefSeq" id="WP_254012565.1">
    <property type="nucleotide sequence ID" value="NZ_JAMZMM010000141.1"/>
</dbReference>
<dbReference type="Pfam" id="PF00672">
    <property type="entry name" value="HAMP"/>
    <property type="match status" value="1"/>
</dbReference>
<evidence type="ECO:0000259" key="12">
    <source>
        <dbReference type="PROSITE" id="PS50109"/>
    </source>
</evidence>
<dbReference type="InterPro" id="IPR036097">
    <property type="entry name" value="HisK_dim/P_sf"/>
</dbReference>
<evidence type="ECO:0000256" key="5">
    <source>
        <dbReference type="ARBA" id="ARBA00022679"/>
    </source>
</evidence>
<feature type="transmembrane region" description="Helical" evidence="11">
    <location>
        <begin position="112"/>
        <end position="132"/>
    </location>
</feature>
<evidence type="ECO:0000256" key="3">
    <source>
        <dbReference type="ARBA" id="ARBA00012438"/>
    </source>
</evidence>
<feature type="domain" description="HAMP" evidence="13">
    <location>
        <begin position="135"/>
        <end position="188"/>
    </location>
</feature>
<dbReference type="SUPFAM" id="SSF47384">
    <property type="entry name" value="Homodimeric domain of signal transducing histidine kinase"/>
    <property type="match status" value="1"/>
</dbReference>
<dbReference type="PRINTS" id="PR00344">
    <property type="entry name" value="BCTRLSENSOR"/>
</dbReference>
<evidence type="ECO:0000256" key="4">
    <source>
        <dbReference type="ARBA" id="ARBA00022553"/>
    </source>
</evidence>
<keyword evidence="6" id="KW-0547">Nucleotide-binding</keyword>
<dbReference type="PANTHER" id="PTHR43065">
    <property type="entry name" value="SENSOR HISTIDINE KINASE"/>
    <property type="match status" value="1"/>
</dbReference>
<evidence type="ECO:0000259" key="13">
    <source>
        <dbReference type="PROSITE" id="PS50885"/>
    </source>
</evidence>
<keyword evidence="11" id="KW-0472">Membrane</keyword>
<dbReference type="PROSITE" id="PS50885">
    <property type="entry name" value="HAMP"/>
    <property type="match status" value="1"/>
</dbReference>
<proteinExistence type="predicted"/>
<keyword evidence="5" id="KW-0808">Transferase</keyword>
<sequence>MFFNASEGHTKDTQVKEMPEEIKKARYIIQTYQIFVRNYLNETEDIFKQFKNYPLTPEGLAPIHNRLLKLNNNPQFFTLDGLADQISQLSAFAHEEYEEAEKKGWMAERLRLTIIVVSILLSVTIAVIISLYTSRIIAQPIKDITAVAQKIAQEGNFDIQVPVTTEDEIGILATTFNSLIQRVAADTQELSQKNQQLVETHDKLNQTIKDLKETQAQLIQSEKMSSLGQMLAGIAHEINNPVNFISNNIDYANTYAQDLIELVQIYQEEYPNSTPVIQDKIKVIDFDFLIKDLPKSLDSMKMGSERIHKLILSLRNFSRLDTNEIKPVNIHEGIDSTILILNHQLKQGIEVSKQYGELPLVECYPAQLNQVFMNILQNAIDALNSESNCPNKQIKIATERLGNNQIKVRIRDNASGIPAKIREKIFDPFFTTKEVGKGTGLGLSICYQIITQHQGKIEVKSELGQGTEFAIALPIKQLKTSAVNVSSQVAVNI</sequence>
<keyword evidence="11" id="KW-1133">Transmembrane helix</keyword>
<evidence type="ECO:0000256" key="8">
    <source>
        <dbReference type="ARBA" id="ARBA00022840"/>
    </source>
</evidence>
<gene>
    <name evidence="14" type="ORF">NJ959_15250</name>
</gene>
<dbReference type="SUPFAM" id="SSF158472">
    <property type="entry name" value="HAMP domain-like"/>
    <property type="match status" value="1"/>
</dbReference>
<keyword evidence="11" id="KW-0812">Transmembrane</keyword>
<keyword evidence="9" id="KW-0902">Two-component regulatory system</keyword>
<comment type="caution">
    <text evidence="14">The sequence shown here is derived from an EMBL/GenBank/DDBJ whole genome shotgun (WGS) entry which is preliminary data.</text>
</comment>
<reference evidence="14" key="1">
    <citation type="submission" date="2022-06" db="EMBL/GenBank/DDBJ databases">
        <title>New cyanobacteria of genus Symplocastrum in benthos of Lake Baikal.</title>
        <authorList>
            <person name="Sorokovikova E."/>
            <person name="Tikhonova I."/>
            <person name="Krasnopeev A."/>
            <person name="Evseev P."/>
            <person name="Gladkikh A."/>
            <person name="Belykh O."/>
        </authorList>
    </citation>
    <scope>NUCLEOTIDE SEQUENCE</scope>
    <source>
        <strain evidence="14">BBK-W-15</strain>
    </source>
</reference>
<dbReference type="EC" id="2.7.13.3" evidence="3"/>
<dbReference type="GO" id="GO:0016020">
    <property type="term" value="C:membrane"/>
    <property type="evidence" value="ECO:0007669"/>
    <property type="project" value="UniProtKB-SubCell"/>
</dbReference>
<dbReference type="InterPro" id="IPR003661">
    <property type="entry name" value="HisK_dim/P_dom"/>
</dbReference>
<feature type="coiled-coil region" evidence="10">
    <location>
        <begin position="187"/>
        <end position="224"/>
    </location>
</feature>
<comment type="subcellular location">
    <subcellularLocation>
        <location evidence="2">Membrane</location>
    </subcellularLocation>
</comment>
<dbReference type="Gene3D" id="6.10.340.10">
    <property type="match status" value="1"/>
</dbReference>
<dbReference type="EMBL" id="JAMZMM010000141">
    <property type="protein sequence ID" value="MCP2729790.1"/>
    <property type="molecule type" value="Genomic_DNA"/>
</dbReference>
<dbReference type="Proteomes" id="UP001204953">
    <property type="component" value="Unassembled WGS sequence"/>
</dbReference>
<dbReference type="InterPro" id="IPR003594">
    <property type="entry name" value="HATPase_dom"/>
</dbReference>
<organism evidence="14 15">
    <name type="scientific">Limnofasciculus baicalensis BBK-W-15</name>
    <dbReference type="NCBI Taxonomy" id="2699891"/>
    <lineage>
        <taxon>Bacteria</taxon>
        <taxon>Bacillati</taxon>
        <taxon>Cyanobacteriota</taxon>
        <taxon>Cyanophyceae</taxon>
        <taxon>Coleofasciculales</taxon>
        <taxon>Coleofasciculaceae</taxon>
        <taxon>Limnofasciculus</taxon>
        <taxon>Limnofasciculus baicalensis</taxon>
    </lineage>
</organism>
<dbReference type="Gene3D" id="1.10.287.130">
    <property type="match status" value="1"/>
</dbReference>
<accession>A0AAE3GSB0</accession>
<dbReference type="GO" id="GO:0005524">
    <property type="term" value="F:ATP binding"/>
    <property type="evidence" value="ECO:0007669"/>
    <property type="project" value="UniProtKB-KW"/>
</dbReference>
<dbReference type="CDD" id="cd00082">
    <property type="entry name" value="HisKA"/>
    <property type="match status" value="1"/>
</dbReference>
<dbReference type="CDD" id="cd06225">
    <property type="entry name" value="HAMP"/>
    <property type="match status" value="1"/>
</dbReference>
<dbReference type="PROSITE" id="PS50109">
    <property type="entry name" value="HIS_KIN"/>
    <property type="match status" value="1"/>
</dbReference>
<dbReference type="InterPro" id="IPR004358">
    <property type="entry name" value="Sig_transdc_His_kin-like_C"/>
</dbReference>
<protein>
    <recommendedName>
        <fullName evidence="3">histidine kinase</fullName>
        <ecNumber evidence="3">2.7.13.3</ecNumber>
    </recommendedName>
</protein>
<keyword evidence="7" id="KW-0418">Kinase</keyword>
<evidence type="ECO:0000256" key="7">
    <source>
        <dbReference type="ARBA" id="ARBA00022777"/>
    </source>
</evidence>
<dbReference type="SMART" id="SM00304">
    <property type="entry name" value="HAMP"/>
    <property type="match status" value="1"/>
</dbReference>
<dbReference type="InterPro" id="IPR005467">
    <property type="entry name" value="His_kinase_dom"/>
</dbReference>
<dbReference type="Gene3D" id="3.30.565.10">
    <property type="entry name" value="Histidine kinase-like ATPase, C-terminal domain"/>
    <property type="match status" value="1"/>
</dbReference>
<evidence type="ECO:0000256" key="1">
    <source>
        <dbReference type="ARBA" id="ARBA00000085"/>
    </source>
</evidence>
<name>A0AAE3GSB0_9CYAN</name>
<evidence type="ECO:0000256" key="2">
    <source>
        <dbReference type="ARBA" id="ARBA00004370"/>
    </source>
</evidence>
<keyword evidence="4" id="KW-0597">Phosphoprotein</keyword>
<evidence type="ECO:0000313" key="15">
    <source>
        <dbReference type="Proteomes" id="UP001204953"/>
    </source>
</evidence>
<dbReference type="InterPro" id="IPR003660">
    <property type="entry name" value="HAMP_dom"/>
</dbReference>
<keyword evidence="15" id="KW-1185">Reference proteome</keyword>
<evidence type="ECO:0000313" key="14">
    <source>
        <dbReference type="EMBL" id="MCP2729790.1"/>
    </source>
</evidence>
<dbReference type="AlphaFoldDB" id="A0AAE3GSB0"/>
<dbReference type="SMART" id="SM00387">
    <property type="entry name" value="HATPase_c"/>
    <property type="match status" value="1"/>
</dbReference>
<evidence type="ECO:0000256" key="9">
    <source>
        <dbReference type="ARBA" id="ARBA00023012"/>
    </source>
</evidence>
<dbReference type="PANTHER" id="PTHR43065:SF10">
    <property type="entry name" value="PEROXIDE STRESS-ACTIVATED HISTIDINE KINASE MAK3"/>
    <property type="match status" value="1"/>
</dbReference>
<evidence type="ECO:0000256" key="6">
    <source>
        <dbReference type="ARBA" id="ARBA00022741"/>
    </source>
</evidence>
<dbReference type="SUPFAM" id="SSF55874">
    <property type="entry name" value="ATPase domain of HSP90 chaperone/DNA topoisomerase II/histidine kinase"/>
    <property type="match status" value="1"/>
</dbReference>
<keyword evidence="10" id="KW-0175">Coiled coil</keyword>
<comment type="catalytic activity">
    <reaction evidence="1">
        <text>ATP + protein L-histidine = ADP + protein N-phospho-L-histidine.</text>
        <dbReference type="EC" id="2.7.13.3"/>
    </reaction>
</comment>
<evidence type="ECO:0000256" key="11">
    <source>
        <dbReference type="SAM" id="Phobius"/>
    </source>
</evidence>
<evidence type="ECO:0000256" key="10">
    <source>
        <dbReference type="SAM" id="Coils"/>
    </source>
</evidence>
<dbReference type="InterPro" id="IPR036890">
    <property type="entry name" value="HATPase_C_sf"/>
</dbReference>
<dbReference type="GO" id="GO:0000155">
    <property type="term" value="F:phosphorelay sensor kinase activity"/>
    <property type="evidence" value="ECO:0007669"/>
    <property type="project" value="InterPro"/>
</dbReference>